<evidence type="ECO:0000313" key="2">
    <source>
        <dbReference type="EMBL" id="RYN50737.1"/>
    </source>
</evidence>
<reference evidence="3" key="1">
    <citation type="journal article" date="2019" name="bioRxiv">
        <title>Genomics, evolutionary history and diagnostics of the Alternaria alternata species group including apple and Asian pear pathotypes.</title>
        <authorList>
            <person name="Armitage A.D."/>
            <person name="Cockerton H.M."/>
            <person name="Sreenivasaprasad S."/>
            <person name="Woodhall J.W."/>
            <person name="Lane C.R."/>
            <person name="Harrison R.J."/>
            <person name="Clarkson J.P."/>
        </authorList>
    </citation>
    <scope>NUCLEOTIDE SEQUENCE [LARGE SCALE GENOMIC DNA]</scope>
    <source>
        <strain evidence="3">FERA 1082</strain>
    </source>
</reference>
<evidence type="ECO:0000259" key="1">
    <source>
        <dbReference type="Pfam" id="PF06985"/>
    </source>
</evidence>
<accession>A0A4Q4MGY7</accession>
<organism evidence="2 3">
    <name type="scientific">Alternaria tenuissima</name>
    <dbReference type="NCBI Taxonomy" id="119927"/>
    <lineage>
        <taxon>Eukaryota</taxon>
        <taxon>Fungi</taxon>
        <taxon>Dikarya</taxon>
        <taxon>Ascomycota</taxon>
        <taxon>Pezizomycotina</taxon>
        <taxon>Dothideomycetes</taxon>
        <taxon>Pleosporomycetidae</taxon>
        <taxon>Pleosporales</taxon>
        <taxon>Pleosporineae</taxon>
        <taxon>Pleosporaceae</taxon>
        <taxon>Alternaria</taxon>
        <taxon>Alternaria sect. Alternaria</taxon>
        <taxon>Alternaria alternata complex</taxon>
    </lineage>
</organism>
<protein>
    <recommendedName>
        <fullName evidence="1">Heterokaryon incompatibility domain-containing protein</fullName>
    </recommendedName>
</protein>
<evidence type="ECO:0000313" key="3">
    <source>
        <dbReference type="Proteomes" id="UP000292402"/>
    </source>
</evidence>
<dbReference type="Proteomes" id="UP000292402">
    <property type="component" value="Unassembled WGS sequence"/>
</dbReference>
<dbReference type="Pfam" id="PF06985">
    <property type="entry name" value="HET"/>
    <property type="match status" value="1"/>
</dbReference>
<comment type="caution">
    <text evidence="2">The sequence shown here is derived from an EMBL/GenBank/DDBJ whole genome shotgun (WGS) entry which is preliminary data.</text>
</comment>
<proteinExistence type="predicted"/>
<dbReference type="InterPro" id="IPR010730">
    <property type="entry name" value="HET"/>
</dbReference>
<dbReference type="EMBL" id="PDXA01000017">
    <property type="protein sequence ID" value="RYN50737.1"/>
    <property type="molecule type" value="Genomic_DNA"/>
</dbReference>
<name>A0A4Q4MGY7_9PLEO</name>
<dbReference type="AlphaFoldDB" id="A0A4Q4MGY7"/>
<gene>
    <name evidence="2" type="ORF">AA0114_g5897</name>
</gene>
<sequence length="461" mass="51951">MTTSQNYQERKQGFDRDALPIVFQDAAALARSLDIHYIWIDTLSIVQDDAADWEEQGAKMGQIYEDATITIVASLSPDPYQTFFTTREPSYQEVELFSEAEGELIDVVFKARKKITRGIHAKIGRSMDIDPLDTRAWALTLKACECSRNTSPSQPLFPTPPGTTTANDLLKLSKSWSQIIEEYSTRTLKFPTDKLLALGGIASRFETATGWTYIAGGWRETMLYDLVWQRDLGPIVSSMGQCGPSSSWASHRGAVNFRFARHSYPGSRIAHTTLVDSGYTSAGTPVGSKALDAWLMVRGHTVPAVLRRSSHDFQAYKICIGDATYSPSTDQRVTCEFSIDASIPHYDTKRILGALENRPNEGPNGPDYQEKEQSILLLSLYSIHHQRRLYHNFLILERSDDDVDSYRRIGVGTGKMYRGKGCEDGFPSEPQLVRPFEWLLRDLEKGGRRFANIVERDLRVR</sequence>
<feature type="domain" description="Heterokaryon incompatibility" evidence="1">
    <location>
        <begin position="13"/>
        <end position="139"/>
    </location>
</feature>
<dbReference type="PANTHER" id="PTHR33112">
    <property type="entry name" value="DOMAIN PROTEIN, PUTATIVE-RELATED"/>
    <property type="match status" value="1"/>
</dbReference>
<dbReference type="PANTHER" id="PTHR33112:SF16">
    <property type="entry name" value="HETEROKARYON INCOMPATIBILITY DOMAIN-CONTAINING PROTEIN"/>
    <property type="match status" value="1"/>
</dbReference>